<accession>A0A078M2S9</accession>
<dbReference type="PATRIC" id="fig|1461581.3.peg.501"/>
<dbReference type="Pfam" id="PF09832">
    <property type="entry name" value="DUF2059"/>
    <property type="match status" value="1"/>
</dbReference>
<dbReference type="EMBL" id="LM997413">
    <property type="protein sequence ID" value="CEA01713.1"/>
    <property type="molecule type" value="Genomic_DNA"/>
</dbReference>
<evidence type="ECO:0000313" key="3">
    <source>
        <dbReference type="EMBL" id="CEA01713.1"/>
    </source>
</evidence>
<protein>
    <recommendedName>
        <fullName evidence="2">DUF2059 domain-containing protein</fullName>
    </recommendedName>
</protein>
<evidence type="ECO:0000256" key="1">
    <source>
        <dbReference type="SAM" id="SignalP"/>
    </source>
</evidence>
<dbReference type="AlphaFoldDB" id="A0A078M2S9"/>
<gene>
    <name evidence="3" type="ORF">BN1049_00509</name>
</gene>
<keyword evidence="1" id="KW-0732">Signal</keyword>
<feature type="chain" id="PRO_5007377848" description="DUF2059 domain-containing protein" evidence="1">
    <location>
        <begin position="21"/>
        <end position="168"/>
    </location>
</feature>
<dbReference type="OrthoDB" id="490569at2"/>
<proteinExistence type="predicted"/>
<name>A0A078M2S9_9PSED</name>
<feature type="signal peptide" evidence="1">
    <location>
        <begin position="1"/>
        <end position="20"/>
    </location>
</feature>
<feature type="domain" description="DUF2059" evidence="2">
    <location>
        <begin position="88"/>
        <end position="143"/>
    </location>
</feature>
<sequence length="168" mass="18843">MRLLPAFMICCGFLAATAQADEGSHRAAAERFLKLANAEGMTAPVYTQVEQALTARFGQAGGSRQYEAILNDYQQQARKVLDAQLSWEAIRDELIELYTPVFTEAEFKQLAAFYSSPAGSKLMQHLPELTRDSMAITRERVEQQVSPQLERLVTEMEAELEQQQAGLR</sequence>
<dbReference type="RefSeq" id="WP_044498182.1">
    <property type="nucleotide sequence ID" value="NZ_LK391969.1"/>
</dbReference>
<reference evidence="3" key="1">
    <citation type="submission" date="2014-07" db="EMBL/GenBank/DDBJ databases">
        <authorList>
            <person name="Urmite Genomes Urmite Genomes"/>
        </authorList>
    </citation>
    <scope>NUCLEOTIDE SEQUENCE</scope>
    <source>
        <strain evidence="3">12M76_air</strain>
    </source>
</reference>
<dbReference type="EMBL" id="LK391969">
    <property type="protein sequence ID" value="CEF25602.1"/>
    <property type="molecule type" value="Genomic_DNA"/>
</dbReference>
<evidence type="ECO:0000259" key="2">
    <source>
        <dbReference type="Pfam" id="PF09832"/>
    </source>
</evidence>
<organism evidence="3">
    <name type="scientific">Pseudomonas saudimassiliensis</name>
    <dbReference type="NCBI Taxonomy" id="1461581"/>
    <lineage>
        <taxon>Bacteria</taxon>
        <taxon>Pseudomonadati</taxon>
        <taxon>Pseudomonadota</taxon>
        <taxon>Gammaproteobacteria</taxon>
        <taxon>Pseudomonadales</taxon>
        <taxon>Pseudomonadaceae</taxon>
        <taxon>Pseudomonas</taxon>
    </lineage>
</organism>
<dbReference type="InterPro" id="IPR018637">
    <property type="entry name" value="DUF2059"/>
</dbReference>